<evidence type="ECO:0000313" key="3">
    <source>
        <dbReference type="Proteomes" id="UP000190648"/>
    </source>
</evidence>
<feature type="compositionally biased region" description="Basic and acidic residues" evidence="1">
    <location>
        <begin position="98"/>
        <end position="112"/>
    </location>
</feature>
<dbReference type="AlphaFoldDB" id="A0A1V4IGD8"/>
<feature type="compositionally biased region" description="Polar residues" evidence="1">
    <location>
        <begin position="77"/>
        <end position="90"/>
    </location>
</feature>
<keyword evidence="3" id="KW-1185">Reference proteome</keyword>
<dbReference type="EMBL" id="LSYS01009753">
    <property type="protein sequence ID" value="OPJ58914.1"/>
    <property type="molecule type" value="Genomic_DNA"/>
</dbReference>
<sequence>MSRCCRGLEALIGSYKRRQDFASLSAVSVLTGLRPEPRGNLNSPQAACEGAVGAIATPRNSGLAACDLPAGQKSTDCNMGLSTTTATGEQSPRRSRQREKAGGEELKRVIPR</sequence>
<dbReference type="Proteomes" id="UP000190648">
    <property type="component" value="Unassembled WGS sequence"/>
</dbReference>
<protein>
    <submittedName>
        <fullName evidence="2">Uncharacterized protein</fullName>
    </submittedName>
</protein>
<comment type="caution">
    <text evidence="2">The sequence shown here is derived from an EMBL/GenBank/DDBJ whole genome shotgun (WGS) entry which is preliminary data.</text>
</comment>
<accession>A0A1V4IGD8</accession>
<evidence type="ECO:0000313" key="2">
    <source>
        <dbReference type="EMBL" id="OPJ58914.1"/>
    </source>
</evidence>
<feature type="region of interest" description="Disordered" evidence="1">
    <location>
        <begin position="77"/>
        <end position="112"/>
    </location>
</feature>
<gene>
    <name evidence="2" type="ORF">AV530_000648</name>
</gene>
<proteinExistence type="predicted"/>
<reference evidence="2 3" key="1">
    <citation type="submission" date="2016-02" db="EMBL/GenBank/DDBJ databases">
        <title>Band-tailed pigeon sequencing and assembly.</title>
        <authorList>
            <person name="Soares A.E."/>
            <person name="Novak B.J."/>
            <person name="Rice E.S."/>
            <person name="O'Connell B."/>
            <person name="Chang D."/>
            <person name="Weber S."/>
            <person name="Shapiro B."/>
        </authorList>
    </citation>
    <scope>NUCLEOTIDE SEQUENCE [LARGE SCALE GENOMIC DNA]</scope>
    <source>
        <strain evidence="2">BTP2013</strain>
        <tissue evidence="2">Blood</tissue>
    </source>
</reference>
<evidence type="ECO:0000256" key="1">
    <source>
        <dbReference type="SAM" id="MobiDB-lite"/>
    </source>
</evidence>
<organism evidence="2 3">
    <name type="scientific">Patagioenas fasciata monilis</name>
    <dbReference type="NCBI Taxonomy" id="372326"/>
    <lineage>
        <taxon>Eukaryota</taxon>
        <taxon>Metazoa</taxon>
        <taxon>Chordata</taxon>
        <taxon>Craniata</taxon>
        <taxon>Vertebrata</taxon>
        <taxon>Euteleostomi</taxon>
        <taxon>Archelosauria</taxon>
        <taxon>Archosauria</taxon>
        <taxon>Dinosauria</taxon>
        <taxon>Saurischia</taxon>
        <taxon>Theropoda</taxon>
        <taxon>Coelurosauria</taxon>
        <taxon>Aves</taxon>
        <taxon>Neognathae</taxon>
        <taxon>Neoaves</taxon>
        <taxon>Columbimorphae</taxon>
        <taxon>Columbiformes</taxon>
        <taxon>Columbidae</taxon>
        <taxon>Patagioenas</taxon>
    </lineage>
</organism>
<name>A0A1V4IGD8_PATFA</name>